<gene>
    <name evidence="1" type="ORF">BBOV_IV007820</name>
</gene>
<dbReference type="OMA" id="YESKTHK"/>
<protein>
    <submittedName>
        <fullName evidence="1">Uncharacterized protein</fullName>
    </submittedName>
</protein>
<comment type="caution">
    <text evidence="1">The sequence shown here is derived from an EMBL/GenBank/DDBJ whole genome shotgun (WGS) entry which is preliminary data.</text>
</comment>
<evidence type="ECO:0000313" key="2">
    <source>
        <dbReference type="Proteomes" id="UP000002173"/>
    </source>
</evidence>
<dbReference type="EMBL" id="AAXT01000002">
    <property type="protein sequence ID" value="EDO07136.1"/>
    <property type="molecule type" value="Genomic_DNA"/>
</dbReference>
<dbReference type="eggNOG" id="ENOG502QWZ7">
    <property type="taxonomic scope" value="Eukaryota"/>
</dbReference>
<dbReference type="InParanoid" id="A7ARG7"/>
<name>A7ARG7_BABBO</name>
<organism evidence="1 2">
    <name type="scientific">Babesia bovis</name>
    <dbReference type="NCBI Taxonomy" id="5865"/>
    <lineage>
        <taxon>Eukaryota</taxon>
        <taxon>Sar</taxon>
        <taxon>Alveolata</taxon>
        <taxon>Apicomplexa</taxon>
        <taxon>Aconoidasida</taxon>
        <taxon>Piroplasmida</taxon>
        <taxon>Babesiidae</taxon>
        <taxon>Babesia</taxon>
    </lineage>
</organism>
<accession>A7ARG7</accession>
<dbReference type="AlphaFoldDB" id="A7ARG7"/>
<dbReference type="VEuPathDB" id="PiroplasmaDB:BBOV_IV007820"/>
<evidence type="ECO:0000313" key="1">
    <source>
        <dbReference type="EMBL" id="EDO07136.1"/>
    </source>
</evidence>
<reference evidence="2" key="3">
    <citation type="journal article" date="2021" name="Int. J. Parasitol.">
        <title>Comparative analysis of gene expression between Babesia bovis blood stages and kinetes allowed by improved genome annotation.</title>
        <authorList>
            <person name="Ueti M.W."/>
            <person name="Johnson W.C."/>
            <person name="Kappmeyer L.S."/>
            <person name="Herndon D.R."/>
            <person name="Mousel M.R."/>
            <person name="Reif K.E."/>
            <person name="Taus N.S."/>
            <person name="Ifeonu O.O."/>
            <person name="Silva J.C."/>
            <person name="Suarez C.E."/>
            <person name="Brayton K.A."/>
        </authorList>
    </citation>
    <scope>NUCLEOTIDE SEQUENCE [LARGE SCALE GENOMIC DNA]</scope>
</reference>
<proteinExistence type="predicted"/>
<keyword evidence="2" id="KW-1185">Reference proteome</keyword>
<reference evidence="2" key="2">
    <citation type="journal article" date="2020" name="Data Brief">
        <title>Transcriptome dataset of Babesia bovis life stages within vertebrate and invertebrate hosts.</title>
        <authorList>
            <person name="Ueti M.W."/>
            <person name="Johnson W.C."/>
            <person name="Kappmeyer L.S."/>
            <person name="Herndon D.R."/>
            <person name="Mousel M.R."/>
            <person name="Reif K.E."/>
            <person name="Taus N.S."/>
            <person name="Ifeonu O.O."/>
            <person name="Silva J.C."/>
            <person name="Suarez C.E."/>
            <person name="Brayton K.A."/>
        </authorList>
    </citation>
    <scope>NUCLEOTIDE SEQUENCE [LARGE SCALE GENOMIC DNA]</scope>
</reference>
<dbReference type="Proteomes" id="UP000002173">
    <property type="component" value="Unassembled WGS sequence"/>
</dbReference>
<reference evidence="1 2" key="1">
    <citation type="journal article" date="2007" name="PLoS Pathog.">
        <title>Genome sequence of Babesia bovis and comparative analysis of apicomplexan hemoprotozoa.</title>
        <authorList>
            <person name="Brayton K.A."/>
            <person name="Lau A.O.T."/>
            <person name="Herndon D.R."/>
            <person name="Hannick L."/>
            <person name="Kappmeyer L.S."/>
            <person name="Berens S.J."/>
            <person name="Bidwell S.L."/>
            <person name="Brown W.C."/>
            <person name="Crabtree J."/>
            <person name="Fadrosh D."/>
            <person name="Feldblum T."/>
            <person name="Forberger H.A."/>
            <person name="Haas B.J."/>
            <person name="Howell J.M."/>
            <person name="Khouri H."/>
            <person name="Koo H."/>
            <person name="Mann D.J."/>
            <person name="Norimine J."/>
            <person name="Paulsen I.T."/>
            <person name="Radune D."/>
            <person name="Ren Q."/>
            <person name="Smith R.K. Jr."/>
            <person name="Suarez C.E."/>
            <person name="White O."/>
            <person name="Wortman J.R."/>
            <person name="Knowles D.P. Jr."/>
            <person name="McElwain T.F."/>
            <person name="Nene V.M."/>
        </authorList>
    </citation>
    <scope>NUCLEOTIDE SEQUENCE [LARGE SCALE GENOMIC DNA]</scope>
    <source>
        <strain evidence="1">T2Bo</strain>
    </source>
</reference>
<sequence length="354" mass="41092">MSEGNYNKKNTTFEAYIDKTKMKCMKETIESLRTGDLIFIRYNQEKLNLVSRYKIAAIRALSRGKIYDEVGIVCRNQGMNYVIFLPSCNLNLVNDGMCNIVPDLTNEKSHCVLIDANQLIKQLVPDMVTVKRLICDEAKRKDIVEAMQKLVNAPNLPKRSFFTELIRNWRKGKNKRKLDFAEYRQCLQITKSYDVFNQLYKIQLDENILADNDKPGKGNIYYESKTHKFADNNGSKTKFTNESDDMERIQKPCKDIIEEFQKINKKKQKIDSNYTGASFIIRLYALSGLMLTSGLLNEMEIDELFALNFLPCDAKETIVPRLSQPFQVFDGAHYRSTFENLKRWSNSDVLKSRL</sequence>